<dbReference type="AlphaFoldDB" id="A0A4U1C4J4"/>
<evidence type="ECO:0000313" key="2">
    <source>
        <dbReference type="Proteomes" id="UP000310477"/>
    </source>
</evidence>
<gene>
    <name evidence="1" type="ORF">FA045_12515</name>
</gene>
<reference evidence="1 2" key="1">
    <citation type="submission" date="2019-04" db="EMBL/GenBank/DDBJ databases">
        <title>Pedobacter sp. AR-2-6 sp. nov., isolated from Arctic soil.</title>
        <authorList>
            <person name="Dahal R.H."/>
            <person name="Kim D.-U."/>
        </authorList>
    </citation>
    <scope>NUCLEOTIDE SEQUENCE [LARGE SCALE GENOMIC DNA]</scope>
    <source>
        <strain evidence="1 2">AR-2-6</strain>
    </source>
</reference>
<dbReference type="OrthoDB" id="769706at2"/>
<sequence>MAVSIEKLLSNLNNFADLGRQKAFELGNPFYYQEKGDEKYWRKELPNGEVYLVIFEVEYDEENRPVRIVDIFEKLID</sequence>
<organism evidence="1 2">
    <name type="scientific">Pedobacter cryotolerans</name>
    <dbReference type="NCBI Taxonomy" id="2571270"/>
    <lineage>
        <taxon>Bacteria</taxon>
        <taxon>Pseudomonadati</taxon>
        <taxon>Bacteroidota</taxon>
        <taxon>Sphingobacteriia</taxon>
        <taxon>Sphingobacteriales</taxon>
        <taxon>Sphingobacteriaceae</taxon>
        <taxon>Pedobacter</taxon>
    </lineage>
</organism>
<keyword evidence="2" id="KW-1185">Reference proteome</keyword>
<proteinExistence type="predicted"/>
<name>A0A4U1C4J4_9SPHI</name>
<dbReference type="Proteomes" id="UP000310477">
    <property type="component" value="Unassembled WGS sequence"/>
</dbReference>
<evidence type="ECO:0000313" key="1">
    <source>
        <dbReference type="EMBL" id="TKB99307.1"/>
    </source>
</evidence>
<comment type="caution">
    <text evidence="1">The sequence shown here is derived from an EMBL/GenBank/DDBJ whole genome shotgun (WGS) entry which is preliminary data.</text>
</comment>
<dbReference type="EMBL" id="SWBO01000007">
    <property type="protein sequence ID" value="TKB99307.1"/>
    <property type="molecule type" value="Genomic_DNA"/>
</dbReference>
<protein>
    <submittedName>
        <fullName evidence="1">Uncharacterized protein</fullName>
    </submittedName>
</protein>
<dbReference type="RefSeq" id="WP_136877427.1">
    <property type="nucleotide sequence ID" value="NZ_SWBO01000007.1"/>
</dbReference>
<accession>A0A4U1C4J4</accession>